<dbReference type="PANTHER" id="PTHR43133:SF8">
    <property type="entry name" value="RNA POLYMERASE SIGMA FACTOR HI_1459-RELATED"/>
    <property type="match status" value="1"/>
</dbReference>
<dbReference type="InterPro" id="IPR013325">
    <property type="entry name" value="RNA_pol_sigma_r2"/>
</dbReference>
<dbReference type="GO" id="GO:0003677">
    <property type="term" value="F:DNA binding"/>
    <property type="evidence" value="ECO:0007669"/>
    <property type="project" value="UniProtKB-KW"/>
</dbReference>
<dbReference type="Gene3D" id="1.10.10.10">
    <property type="entry name" value="Winged helix-like DNA-binding domain superfamily/Winged helix DNA-binding domain"/>
    <property type="match status" value="1"/>
</dbReference>
<feature type="region of interest" description="Disordered" evidence="6">
    <location>
        <begin position="168"/>
        <end position="200"/>
    </location>
</feature>
<feature type="compositionally biased region" description="Basic and acidic residues" evidence="6">
    <location>
        <begin position="176"/>
        <end position="192"/>
    </location>
</feature>
<dbReference type="InterPro" id="IPR014284">
    <property type="entry name" value="RNA_pol_sigma-70_dom"/>
</dbReference>
<evidence type="ECO:0000259" key="7">
    <source>
        <dbReference type="Pfam" id="PF04542"/>
    </source>
</evidence>
<dbReference type="InterPro" id="IPR013249">
    <property type="entry name" value="RNA_pol_sigma70_r4_t2"/>
</dbReference>
<dbReference type="Proteomes" id="UP000545286">
    <property type="component" value="Unassembled WGS sequence"/>
</dbReference>
<dbReference type="InterPro" id="IPR013324">
    <property type="entry name" value="RNA_pol_sigma_r3/r4-like"/>
</dbReference>
<dbReference type="InterPro" id="IPR036388">
    <property type="entry name" value="WH-like_DNA-bd_sf"/>
</dbReference>
<dbReference type="CDD" id="cd06171">
    <property type="entry name" value="Sigma70_r4"/>
    <property type="match status" value="1"/>
</dbReference>
<keyword evidence="3" id="KW-0731">Sigma factor</keyword>
<evidence type="ECO:0000256" key="1">
    <source>
        <dbReference type="ARBA" id="ARBA00010641"/>
    </source>
</evidence>
<protein>
    <submittedName>
        <fullName evidence="9">RNA polymerase sigma-70 factor (ECF subfamily)</fullName>
    </submittedName>
</protein>
<dbReference type="InterPro" id="IPR007627">
    <property type="entry name" value="RNA_pol_sigma70_r2"/>
</dbReference>
<keyword evidence="10" id="KW-1185">Reference proteome</keyword>
<comment type="similarity">
    <text evidence="1">Belongs to the sigma-70 factor family. ECF subfamily.</text>
</comment>
<evidence type="ECO:0000256" key="3">
    <source>
        <dbReference type="ARBA" id="ARBA00023082"/>
    </source>
</evidence>
<dbReference type="NCBIfam" id="TIGR02937">
    <property type="entry name" value="sigma70-ECF"/>
    <property type="match status" value="1"/>
</dbReference>
<dbReference type="AlphaFoldDB" id="A0A7W4US53"/>
<evidence type="ECO:0000259" key="8">
    <source>
        <dbReference type="Pfam" id="PF08281"/>
    </source>
</evidence>
<dbReference type="GO" id="GO:0006352">
    <property type="term" value="P:DNA-templated transcription initiation"/>
    <property type="evidence" value="ECO:0007669"/>
    <property type="project" value="InterPro"/>
</dbReference>
<dbReference type="EMBL" id="JACHWJ010000012">
    <property type="protein sequence ID" value="MBB2959635.1"/>
    <property type="molecule type" value="Genomic_DNA"/>
</dbReference>
<proteinExistence type="inferred from homology"/>
<dbReference type="Gene3D" id="1.10.1740.10">
    <property type="match status" value="1"/>
</dbReference>
<keyword evidence="5" id="KW-0804">Transcription</keyword>
<accession>A0A7W4US53</accession>
<evidence type="ECO:0000313" key="10">
    <source>
        <dbReference type="Proteomes" id="UP000545286"/>
    </source>
</evidence>
<dbReference type="GO" id="GO:0016987">
    <property type="term" value="F:sigma factor activity"/>
    <property type="evidence" value="ECO:0007669"/>
    <property type="project" value="UniProtKB-KW"/>
</dbReference>
<comment type="caution">
    <text evidence="9">The sequence shown here is derived from an EMBL/GenBank/DDBJ whole genome shotgun (WGS) entry which is preliminary data.</text>
</comment>
<feature type="domain" description="RNA polymerase sigma-70 region 2" evidence="7">
    <location>
        <begin position="21"/>
        <end position="85"/>
    </location>
</feature>
<evidence type="ECO:0000256" key="2">
    <source>
        <dbReference type="ARBA" id="ARBA00023015"/>
    </source>
</evidence>
<reference evidence="9 10" key="1">
    <citation type="submission" date="2020-08" db="EMBL/GenBank/DDBJ databases">
        <title>Sequencing the genomes of 1000 actinobacteria strains.</title>
        <authorList>
            <person name="Klenk H.-P."/>
        </authorList>
    </citation>
    <scope>NUCLEOTIDE SEQUENCE [LARGE SCALE GENOMIC DNA]</scope>
    <source>
        <strain evidence="9 10">DSM 20419</strain>
    </source>
</reference>
<dbReference type="RefSeq" id="WP_221187058.1">
    <property type="nucleotide sequence ID" value="NZ_JACHWJ010000012.1"/>
</dbReference>
<evidence type="ECO:0000256" key="5">
    <source>
        <dbReference type="ARBA" id="ARBA00023163"/>
    </source>
</evidence>
<keyword evidence="2" id="KW-0805">Transcription regulation</keyword>
<evidence type="ECO:0000313" key="9">
    <source>
        <dbReference type="EMBL" id="MBB2959635.1"/>
    </source>
</evidence>
<dbReference type="InterPro" id="IPR039425">
    <property type="entry name" value="RNA_pol_sigma-70-like"/>
</dbReference>
<name>A0A7W4US53_9MICO</name>
<gene>
    <name evidence="9" type="ORF">FHX72_003804</name>
</gene>
<dbReference type="SUPFAM" id="SSF88659">
    <property type="entry name" value="Sigma3 and sigma4 domains of RNA polymerase sigma factors"/>
    <property type="match status" value="1"/>
</dbReference>
<dbReference type="Pfam" id="PF08281">
    <property type="entry name" value="Sigma70_r4_2"/>
    <property type="match status" value="1"/>
</dbReference>
<sequence>MSTDNEIIARSRAAPAAFAELYERHHLLIHRYVARRTNSAIADDVMSETFLVAFEERGRFDAARGEVRSWLLGIATTLLKKHRRVEAQEWRNFTAVAASSGNAFDSIADTDSRLDADSRVRGLSQAILALSRGDRDVLLLYAWGDLDYGGVAQALGIPVGTVRSRLNRARRQLQRATERQTKNESRSGHGQDRPATSRAR</sequence>
<evidence type="ECO:0000256" key="6">
    <source>
        <dbReference type="SAM" id="MobiDB-lite"/>
    </source>
</evidence>
<keyword evidence="4" id="KW-0238">DNA-binding</keyword>
<evidence type="ECO:0000256" key="4">
    <source>
        <dbReference type="ARBA" id="ARBA00023125"/>
    </source>
</evidence>
<dbReference type="Pfam" id="PF04542">
    <property type="entry name" value="Sigma70_r2"/>
    <property type="match status" value="1"/>
</dbReference>
<dbReference type="PANTHER" id="PTHR43133">
    <property type="entry name" value="RNA POLYMERASE ECF-TYPE SIGMA FACTO"/>
    <property type="match status" value="1"/>
</dbReference>
<organism evidence="9 10">
    <name type="scientific">Pseudoclavibacter helvolus</name>
    <dbReference type="NCBI Taxonomy" id="255205"/>
    <lineage>
        <taxon>Bacteria</taxon>
        <taxon>Bacillati</taxon>
        <taxon>Actinomycetota</taxon>
        <taxon>Actinomycetes</taxon>
        <taxon>Micrococcales</taxon>
        <taxon>Microbacteriaceae</taxon>
        <taxon>Pseudoclavibacter</taxon>
    </lineage>
</organism>
<dbReference type="SUPFAM" id="SSF88946">
    <property type="entry name" value="Sigma2 domain of RNA polymerase sigma factors"/>
    <property type="match status" value="1"/>
</dbReference>
<feature type="domain" description="RNA polymerase sigma factor 70 region 4 type 2" evidence="8">
    <location>
        <begin position="123"/>
        <end position="173"/>
    </location>
</feature>